<dbReference type="Proteomes" id="UP000230750">
    <property type="component" value="Unassembled WGS sequence"/>
</dbReference>
<name>A0A2G8L570_STIJA</name>
<keyword evidence="2" id="KW-1185">Reference proteome</keyword>
<evidence type="ECO:0000313" key="2">
    <source>
        <dbReference type="Proteomes" id="UP000230750"/>
    </source>
</evidence>
<gene>
    <name evidence="1" type="ORF">BSL78_07718</name>
</gene>
<dbReference type="EMBL" id="MRZV01000217">
    <property type="protein sequence ID" value="PIK55402.1"/>
    <property type="molecule type" value="Genomic_DNA"/>
</dbReference>
<accession>A0A2G8L570</accession>
<comment type="caution">
    <text evidence="1">The sequence shown here is derived from an EMBL/GenBank/DDBJ whole genome shotgun (WGS) entry which is preliminary data.</text>
</comment>
<evidence type="ECO:0000313" key="1">
    <source>
        <dbReference type="EMBL" id="PIK55402.1"/>
    </source>
</evidence>
<dbReference type="OrthoDB" id="2392202at2759"/>
<protein>
    <submittedName>
        <fullName evidence="1">Putative endoribonuclease Dicer-like</fullName>
    </submittedName>
</protein>
<reference evidence="1 2" key="1">
    <citation type="journal article" date="2017" name="PLoS Biol.">
        <title>The sea cucumber genome provides insights into morphological evolution and visceral regeneration.</title>
        <authorList>
            <person name="Zhang X."/>
            <person name="Sun L."/>
            <person name="Yuan J."/>
            <person name="Sun Y."/>
            <person name="Gao Y."/>
            <person name="Zhang L."/>
            <person name="Li S."/>
            <person name="Dai H."/>
            <person name="Hamel J.F."/>
            <person name="Liu C."/>
            <person name="Yu Y."/>
            <person name="Liu S."/>
            <person name="Lin W."/>
            <person name="Guo K."/>
            <person name="Jin S."/>
            <person name="Xu P."/>
            <person name="Storey K.B."/>
            <person name="Huan P."/>
            <person name="Zhang T."/>
            <person name="Zhou Y."/>
            <person name="Zhang J."/>
            <person name="Lin C."/>
            <person name="Li X."/>
            <person name="Xing L."/>
            <person name="Huo D."/>
            <person name="Sun M."/>
            <person name="Wang L."/>
            <person name="Mercier A."/>
            <person name="Li F."/>
            <person name="Yang H."/>
            <person name="Xiang J."/>
        </authorList>
    </citation>
    <scope>NUCLEOTIDE SEQUENCE [LARGE SCALE GENOMIC DNA]</scope>
    <source>
        <strain evidence="1">Shaxun</strain>
        <tissue evidence="1">Muscle</tissue>
    </source>
</reference>
<dbReference type="STRING" id="307972.A0A2G8L570"/>
<dbReference type="Gene3D" id="3.40.50.300">
    <property type="entry name" value="P-loop containing nucleotide triphosphate hydrolases"/>
    <property type="match status" value="1"/>
</dbReference>
<sequence length="109" mass="12127">MSPSGGSSTSEFHSKAISVINSLKPVSRETVYRLQSGSAKDFIAIMLIKELSKHVRKSCSDILMFTVFVVNTAKLVTHQANIIKTHTNLKVAEYPKELDREFEVRSSGK</sequence>
<proteinExistence type="predicted"/>
<dbReference type="AlphaFoldDB" id="A0A2G8L570"/>
<organism evidence="1 2">
    <name type="scientific">Stichopus japonicus</name>
    <name type="common">Sea cucumber</name>
    <dbReference type="NCBI Taxonomy" id="307972"/>
    <lineage>
        <taxon>Eukaryota</taxon>
        <taxon>Metazoa</taxon>
        <taxon>Echinodermata</taxon>
        <taxon>Eleutherozoa</taxon>
        <taxon>Echinozoa</taxon>
        <taxon>Holothuroidea</taxon>
        <taxon>Aspidochirotacea</taxon>
        <taxon>Aspidochirotida</taxon>
        <taxon>Stichopodidae</taxon>
        <taxon>Apostichopus</taxon>
    </lineage>
</organism>
<dbReference type="InterPro" id="IPR027417">
    <property type="entry name" value="P-loop_NTPase"/>
</dbReference>